<keyword evidence="2" id="KW-0413">Isomerase</keyword>
<dbReference type="GO" id="GO:0016853">
    <property type="term" value="F:isomerase activity"/>
    <property type="evidence" value="ECO:0007669"/>
    <property type="project" value="UniProtKB-KW"/>
</dbReference>
<evidence type="ECO:0000313" key="3">
    <source>
        <dbReference type="Proteomes" id="UP000509568"/>
    </source>
</evidence>
<dbReference type="Proteomes" id="UP000509568">
    <property type="component" value="Chromosome"/>
</dbReference>
<dbReference type="KEGG" id="pez:HWQ56_14300"/>
<keyword evidence="3" id="KW-1185">Reference proteome</keyword>
<dbReference type="EMBL" id="CP056030">
    <property type="protein sequence ID" value="QKZ04895.1"/>
    <property type="molecule type" value="Genomic_DNA"/>
</dbReference>
<protein>
    <submittedName>
        <fullName evidence="2">Sugar phosphate isomerase/epimerase</fullName>
    </submittedName>
</protein>
<dbReference type="RefSeq" id="WP_176570911.1">
    <property type="nucleotide sequence ID" value="NZ_CP056030.1"/>
</dbReference>
<dbReference type="Pfam" id="PF01261">
    <property type="entry name" value="AP_endonuc_2"/>
    <property type="match status" value="1"/>
</dbReference>
<feature type="domain" description="Xylose isomerase-like TIM barrel" evidence="1">
    <location>
        <begin position="24"/>
        <end position="266"/>
    </location>
</feature>
<name>A0A7D5D8R2_9PSED</name>
<proteinExistence type="predicted"/>
<accession>A0A7D5D8R2</accession>
<dbReference type="InterPro" id="IPR013022">
    <property type="entry name" value="Xyl_isomerase-like_TIM-brl"/>
</dbReference>
<sequence>MHCPPARLTMPFSNVLHLSVVDKFAATAAAGFTEIALQPQEIIRLHRQGVTVADLIAMAADHGVRINRLDPLCTWNPDWQPGNMGSAFVDDHRVSAAAFFRLAEQLGCEYMSLNATFRAGAYPHGQLVEYFADICSRAREHGLFCDLEPIPMWGVRSLEQGWEVVRDADQRNDGLVVDTLHFVRSQSSLDTLSLIPGDLIHCVQICDGALPLPPGRTLEQDCFERQWPGTGQFPLHDIIAALHRHGGLNHQVGPEVFSAANSELDAHQVAALCRSSLAHYPLVGHSVPTRQPVAI</sequence>
<dbReference type="PANTHER" id="PTHR12110:SF48">
    <property type="entry name" value="BLL3656 PROTEIN"/>
    <property type="match status" value="1"/>
</dbReference>
<reference evidence="2 3" key="1">
    <citation type="submission" date="2020-06" db="EMBL/GenBank/DDBJ databases">
        <title>Pseudomonas eucalypticola sp. nov., an endophyte of Eucalyptus dunnii leaves with biocontrol ability of eucalyptus leaf blight.</title>
        <authorList>
            <person name="Liu Y."/>
            <person name="Song Z."/>
            <person name="Zeng H."/>
            <person name="Lu M."/>
            <person name="Wang X."/>
            <person name="Lian X."/>
            <person name="Zhang Q."/>
        </authorList>
    </citation>
    <scope>NUCLEOTIDE SEQUENCE [LARGE SCALE GENOMIC DNA]</scope>
    <source>
        <strain evidence="2 3">NP-1</strain>
    </source>
</reference>
<dbReference type="SUPFAM" id="SSF51658">
    <property type="entry name" value="Xylose isomerase-like"/>
    <property type="match status" value="1"/>
</dbReference>
<dbReference type="AlphaFoldDB" id="A0A7D5D8R2"/>
<dbReference type="PANTHER" id="PTHR12110">
    <property type="entry name" value="HYDROXYPYRUVATE ISOMERASE"/>
    <property type="match status" value="1"/>
</dbReference>
<gene>
    <name evidence="2" type="ORF">HWQ56_14300</name>
</gene>
<dbReference type="InterPro" id="IPR036237">
    <property type="entry name" value="Xyl_isomerase-like_sf"/>
</dbReference>
<evidence type="ECO:0000259" key="1">
    <source>
        <dbReference type="Pfam" id="PF01261"/>
    </source>
</evidence>
<evidence type="ECO:0000313" key="2">
    <source>
        <dbReference type="EMBL" id="QKZ04895.1"/>
    </source>
</evidence>
<dbReference type="Gene3D" id="3.20.20.150">
    <property type="entry name" value="Divalent-metal-dependent TIM barrel enzymes"/>
    <property type="match status" value="1"/>
</dbReference>
<organism evidence="2 3">
    <name type="scientific">Pseudomonas eucalypticola</name>
    <dbReference type="NCBI Taxonomy" id="2599595"/>
    <lineage>
        <taxon>Bacteria</taxon>
        <taxon>Pseudomonadati</taxon>
        <taxon>Pseudomonadota</taxon>
        <taxon>Gammaproteobacteria</taxon>
        <taxon>Pseudomonadales</taxon>
        <taxon>Pseudomonadaceae</taxon>
        <taxon>Pseudomonas</taxon>
    </lineage>
</organism>
<dbReference type="InterPro" id="IPR050312">
    <property type="entry name" value="IolE/XylAMocC-like"/>
</dbReference>